<accession>F9RKK4</accession>
<evidence type="ECO:0000313" key="2">
    <source>
        <dbReference type="EMBL" id="EGU39569.1"/>
    </source>
</evidence>
<proteinExistence type="predicted"/>
<dbReference type="EMBL" id="AFWE01000066">
    <property type="protein sequence ID" value="EGU39569.1"/>
    <property type="molecule type" value="Genomic_DNA"/>
</dbReference>
<evidence type="ECO:0000313" key="3">
    <source>
        <dbReference type="Proteomes" id="UP000004349"/>
    </source>
</evidence>
<comment type="caution">
    <text evidence="2">The sequence shown here is derived from an EMBL/GenBank/DDBJ whole genome shotgun (WGS) entry which is preliminary data.</text>
</comment>
<dbReference type="AlphaFoldDB" id="F9RKK4"/>
<dbReference type="Proteomes" id="UP000004349">
    <property type="component" value="Unassembled WGS sequence"/>
</dbReference>
<keyword evidence="1" id="KW-1133">Transmembrane helix</keyword>
<feature type="non-terminal residue" evidence="2">
    <location>
        <position position="1"/>
    </location>
</feature>
<keyword evidence="1" id="KW-0812">Transmembrane</keyword>
<reference evidence="2 3" key="1">
    <citation type="journal article" date="2012" name="Int. J. Syst. Evol. Microbiol.">
        <title>Vibrio caribbeanicus sp. nov., isolated from the marine sponge Scleritoderma cyanea.</title>
        <authorList>
            <person name="Hoffmann M."/>
            <person name="Monday S.R."/>
            <person name="Allard M.W."/>
            <person name="Strain E.A."/>
            <person name="Whittaker P."/>
            <person name="Naum M."/>
            <person name="McCarthy P.J."/>
            <person name="Lopez J.V."/>
            <person name="Fischer M."/>
            <person name="Brown E.W."/>
        </authorList>
    </citation>
    <scope>NUCLEOTIDE SEQUENCE [LARGE SCALE GENOMIC DNA]</scope>
    <source>
        <strain evidence="2 3">LMG 19158</strain>
    </source>
</reference>
<protein>
    <submittedName>
        <fullName evidence="2">Uncharacterized protein</fullName>
    </submittedName>
</protein>
<keyword evidence="1" id="KW-0472">Membrane</keyword>
<name>F9RKK4_9VIBR</name>
<gene>
    <name evidence="2" type="ORF">VIS19158_10154</name>
</gene>
<organism evidence="2 3">
    <name type="scientific">Vibrio scophthalmi LMG 19158</name>
    <dbReference type="NCBI Taxonomy" id="870967"/>
    <lineage>
        <taxon>Bacteria</taxon>
        <taxon>Pseudomonadati</taxon>
        <taxon>Pseudomonadota</taxon>
        <taxon>Gammaproteobacteria</taxon>
        <taxon>Vibrionales</taxon>
        <taxon>Vibrionaceae</taxon>
        <taxon>Vibrio</taxon>
    </lineage>
</organism>
<feature type="transmembrane region" description="Helical" evidence="1">
    <location>
        <begin position="33"/>
        <end position="55"/>
    </location>
</feature>
<evidence type="ECO:0000256" key="1">
    <source>
        <dbReference type="SAM" id="Phobius"/>
    </source>
</evidence>
<dbReference type="RefSeq" id="WP_005593688.1">
    <property type="nucleotide sequence ID" value="NZ_AFWE01000066.1"/>
</dbReference>
<sequence>GIIPFIIELGGYNILASRFSLLASRFSLLASRFSLLALTFKYFIPLSLLIVPIGIGATS</sequence>